<evidence type="ECO:0000256" key="2">
    <source>
        <dbReference type="ARBA" id="ARBA00023125"/>
    </source>
</evidence>
<dbReference type="InterPro" id="IPR000524">
    <property type="entry name" value="Tscrpt_reg_HTH_GntR"/>
</dbReference>
<dbReference type="InterPro" id="IPR011711">
    <property type="entry name" value="GntR_C"/>
</dbReference>
<comment type="caution">
    <text evidence="5">The sequence shown here is derived from an EMBL/GenBank/DDBJ whole genome shotgun (WGS) entry which is preliminary data.</text>
</comment>
<evidence type="ECO:0000256" key="1">
    <source>
        <dbReference type="ARBA" id="ARBA00023015"/>
    </source>
</evidence>
<dbReference type="PRINTS" id="PR00035">
    <property type="entry name" value="HTHGNTR"/>
</dbReference>
<dbReference type="SMART" id="SM00345">
    <property type="entry name" value="HTH_GNTR"/>
    <property type="match status" value="1"/>
</dbReference>
<dbReference type="InterPro" id="IPR008920">
    <property type="entry name" value="TF_FadR/GntR_C"/>
</dbReference>
<organism evidence="5 6">
    <name type="scientific">Pacificimonas aurantium</name>
    <dbReference type="NCBI Taxonomy" id="1250540"/>
    <lineage>
        <taxon>Bacteria</taxon>
        <taxon>Pseudomonadati</taxon>
        <taxon>Pseudomonadota</taxon>
        <taxon>Alphaproteobacteria</taxon>
        <taxon>Sphingomonadales</taxon>
        <taxon>Sphingosinicellaceae</taxon>
        <taxon>Pacificimonas</taxon>
    </lineage>
</organism>
<feature type="domain" description="HTH gntR-type" evidence="4">
    <location>
        <begin position="5"/>
        <end position="72"/>
    </location>
</feature>
<dbReference type="SUPFAM" id="SSF48008">
    <property type="entry name" value="GntR ligand-binding domain-like"/>
    <property type="match status" value="1"/>
</dbReference>
<dbReference type="EMBL" id="JAGSGB010000003">
    <property type="protein sequence ID" value="MBZ6379593.1"/>
    <property type="molecule type" value="Genomic_DNA"/>
</dbReference>
<dbReference type="Pfam" id="PF00392">
    <property type="entry name" value="GntR"/>
    <property type="match status" value="1"/>
</dbReference>
<proteinExistence type="predicted"/>
<keyword evidence="2" id="KW-0238">DNA-binding</keyword>
<dbReference type="CDD" id="cd07377">
    <property type="entry name" value="WHTH_GntR"/>
    <property type="match status" value="1"/>
</dbReference>
<keyword evidence="6" id="KW-1185">Reference proteome</keyword>
<dbReference type="PANTHER" id="PTHR43537">
    <property type="entry name" value="TRANSCRIPTIONAL REGULATOR, GNTR FAMILY"/>
    <property type="match status" value="1"/>
</dbReference>
<reference evidence="5 6" key="1">
    <citation type="submission" date="2021-04" db="EMBL/GenBank/DDBJ databases">
        <authorList>
            <person name="Pira H."/>
            <person name="Risdian C."/>
            <person name="Wink J."/>
        </authorList>
    </citation>
    <scope>NUCLEOTIDE SEQUENCE [LARGE SCALE GENOMIC DNA]</scope>
    <source>
        <strain evidence="5 6">DSM 107782</strain>
    </source>
</reference>
<accession>A0ABS7WPR3</accession>
<protein>
    <submittedName>
        <fullName evidence="5">GntR family transcriptional regulator</fullName>
    </submittedName>
</protein>
<gene>
    <name evidence="5" type="ORF">KCN53_13230</name>
</gene>
<dbReference type="PROSITE" id="PS50949">
    <property type="entry name" value="HTH_GNTR"/>
    <property type="match status" value="1"/>
</dbReference>
<name>A0ABS7WPR3_9SPHN</name>
<dbReference type="SMART" id="SM00895">
    <property type="entry name" value="FCD"/>
    <property type="match status" value="1"/>
</dbReference>
<sequence>MSMRTHAVDEAYGSIRAGIASGSLEPGAHLTADRLAESIGASRTPVREALRRLAAEGLVQLIPNRGAFVSEYSAQDIRQIYELRILLESFAAASAAENADDANRKRLRFLAEEISNIVQAESPDLERVALLNSEFHRTLIEACGNPRLGKLLASLTEYPLIQSTFRRYGRDGLLRSARQHLELVTAIEDRDAEWARAVMISHIRSAKHALVGPGPEEQGDAA</sequence>
<dbReference type="InterPro" id="IPR036388">
    <property type="entry name" value="WH-like_DNA-bd_sf"/>
</dbReference>
<dbReference type="InterPro" id="IPR036390">
    <property type="entry name" value="WH_DNA-bd_sf"/>
</dbReference>
<keyword evidence="1" id="KW-0805">Transcription regulation</keyword>
<dbReference type="Proteomes" id="UP000824621">
    <property type="component" value="Unassembled WGS sequence"/>
</dbReference>
<dbReference type="Gene3D" id="1.20.120.530">
    <property type="entry name" value="GntR ligand-binding domain-like"/>
    <property type="match status" value="1"/>
</dbReference>
<dbReference type="Pfam" id="PF07729">
    <property type="entry name" value="FCD"/>
    <property type="match status" value="1"/>
</dbReference>
<dbReference type="SUPFAM" id="SSF46785">
    <property type="entry name" value="Winged helix' DNA-binding domain"/>
    <property type="match status" value="1"/>
</dbReference>
<evidence type="ECO:0000313" key="6">
    <source>
        <dbReference type="Proteomes" id="UP000824621"/>
    </source>
</evidence>
<dbReference type="Gene3D" id="1.10.10.10">
    <property type="entry name" value="Winged helix-like DNA-binding domain superfamily/Winged helix DNA-binding domain"/>
    <property type="match status" value="1"/>
</dbReference>
<evidence type="ECO:0000313" key="5">
    <source>
        <dbReference type="EMBL" id="MBZ6379593.1"/>
    </source>
</evidence>
<dbReference type="PANTHER" id="PTHR43537:SF5">
    <property type="entry name" value="UXU OPERON TRANSCRIPTIONAL REGULATOR"/>
    <property type="match status" value="1"/>
</dbReference>
<dbReference type="RefSeq" id="WP_207790656.1">
    <property type="nucleotide sequence ID" value="NZ_JAGSGB010000003.1"/>
</dbReference>
<evidence type="ECO:0000259" key="4">
    <source>
        <dbReference type="PROSITE" id="PS50949"/>
    </source>
</evidence>
<keyword evidence="3" id="KW-0804">Transcription</keyword>
<evidence type="ECO:0000256" key="3">
    <source>
        <dbReference type="ARBA" id="ARBA00023163"/>
    </source>
</evidence>